<comment type="caution">
    <text evidence="1">The sequence shown here is derived from an EMBL/GenBank/DDBJ whole genome shotgun (WGS) entry which is preliminary data.</text>
</comment>
<accession>A0ACC1Y6T1</accession>
<evidence type="ECO:0000313" key="1">
    <source>
        <dbReference type="EMBL" id="KAJ4718947.1"/>
    </source>
</evidence>
<proteinExistence type="predicted"/>
<reference evidence="1 2" key="1">
    <citation type="journal article" date="2023" name="Science">
        <title>Complex scaffold remodeling in plant triterpene biosynthesis.</title>
        <authorList>
            <person name="De La Pena R."/>
            <person name="Hodgson H."/>
            <person name="Liu J.C."/>
            <person name="Stephenson M.J."/>
            <person name="Martin A.C."/>
            <person name="Owen C."/>
            <person name="Harkess A."/>
            <person name="Leebens-Mack J."/>
            <person name="Jimenez L.E."/>
            <person name="Osbourn A."/>
            <person name="Sattely E.S."/>
        </authorList>
    </citation>
    <scope>NUCLEOTIDE SEQUENCE [LARGE SCALE GENOMIC DNA]</scope>
    <source>
        <strain evidence="2">cv. JPN11</strain>
        <tissue evidence="1">Leaf</tissue>
    </source>
</reference>
<organism evidence="1 2">
    <name type="scientific">Melia azedarach</name>
    <name type="common">Chinaberry tree</name>
    <dbReference type="NCBI Taxonomy" id="155640"/>
    <lineage>
        <taxon>Eukaryota</taxon>
        <taxon>Viridiplantae</taxon>
        <taxon>Streptophyta</taxon>
        <taxon>Embryophyta</taxon>
        <taxon>Tracheophyta</taxon>
        <taxon>Spermatophyta</taxon>
        <taxon>Magnoliopsida</taxon>
        <taxon>eudicotyledons</taxon>
        <taxon>Gunneridae</taxon>
        <taxon>Pentapetalae</taxon>
        <taxon>rosids</taxon>
        <taxon>malvids</taxon>
        <taxon>Sapindales</taxon>
        <taxon>Meliaceae</taxon>
        <taxon>Melia</taxon>
    </lineage>
</organism>
<dbReference type="Proteomes" id="UP001164539">
    <property type="component" value="Chromosome 5"/>
</dbReference>
<sequence>MHGYKGCLENERPALQKLKAFFKSISNQNVDDILTSWVYDPMSDCCDWERVKCNGMTGRIIELSLNSTGEHTYDFSDGFPLLNLSLFSPFEELQTLDLSDNFFKGCYQNEGSDSLRRLKQLKTLNLGYNSLDDSSLSYLTSLTSLTTLILEYNNMVEVFKPNRGLGNLRKLELLNLQFNKINGSLSSEVLSNLKRLKFLDLNDNSISGSAKGICELKNLLELDISRNYFDGELPYCFSNMTNLHILDLSSNELSGKLPSCIANLTSLQYLSFAENNFEGLFSFNLLANLSKLQIDKIYKVVELDQMNELEANSTELVKNK</sequence>
<protein>
    <submittedName>
        <fullName evidence="1">Leucine-rich receptor-like kinase family protein</fullName>
    </submittedName>
</protein>
<gene>
    <name evidence="1" type="ORF">OWV82_010574</name>
</gene>
<evidence type="ECO:0000313" key="2">
    <source>
        <dbReference type="Proteomes" id="UP001164539"/>
    </source>
</evidence>
<name>A0ACC1Y6T1_MELAZ</name>
<keyword evidence="2" id="KW-1185">Reference proteome</keyword>
<dbReference type="EMBL" id="CM051398">
    <property type="protein sequence ID" value="KAJ4718947.1"/>
    <property type="molecule type" value="Genomic_DNA"/>
</dbReference>